<feature type="region of interest" description="Disordered" evidence="1">
    <location>
        <begin position="106"/>
        <end position="139"/>
    </location>
</feature>
<dbReference type="EMBL" id="JANPWB010000015">
    <property type="protein sequence ID" value="KAJ1089133.1"/>
    <property type="molecule type" value="Genomic_DNA"/>
</dbReference>
<organism evidence="2 3">
    <name type="scientific">Pleurodeles waltl</name>
    <name type="common">Iberian ribbed newt</name>
    <dbReference type="NCBI Taxonomy" id="8319"/>
    <lineage>
        <taxon>Eukaryota</taxon>
        <taxon>Metazoa</taxon>
        <taxon>Chordata</taxon>
        <taxon>Craniata</taxon>
        <taxon>Vertebrata</taxon>
        <taxon>Euteleostomi</taxon>
        <taxon>Amphibia</taxon>
        <taxon>Batrachia</taxon>
        <taxon>Caudata</taxon>
        <taxon>Salamandroidea</taxon>
        <taxon>Salamandridae</taxon>
        <taxon>Pleurodelinae</taxon>
        <taxon>Pleurodeles</taxon>
    </lineage>
</organism>
<evidence type="ECO:0000313" key="2">
    <source>
        <dbReference type="EMBL" id="KAJ1089133.1"/>
    </source>
</evidence>
<keyword evidence="3" id="KW-1185">Reference proteome</keyword>
<accession>A0AAV7LIE4</accession>
<protein>
    <submittedName>
        <fullName evidence="2">Uncharacterized protein</fullName>
    </submittedName>
</protein>
<sequence length="211" mass="23349">MRSMSRGEYKGCVLCGGSGEHVGGGVVALEEVESDVSLEEGELRNSGIESEWWERKGWGAANPVRESFKAKHAVQRPEAVTRSVLEERCGRGGHRRRFRGGKVAKEELTSGMRKEGAEGTEGKGEGKGAKEEKDGEPASKRVKLPYMGTAKPLGAHLMTATKEKIWKEEYVDILKLLHWEVKAKEGSKEEEWGLSKRPKVPVTIENWTAAF</sequence>
<dbReference type="AlphaFoldDB" id="A0AAV7LIE4"/>
<gene>
    <name evidence="2" type="ORF">NDU88_002284</name>
</gene>
<proteinExistence type="predicted"/>
<comment type="caution">
    <text evidence="2">The sequence shown here is derived from an EMBL/GenBank/DDBJ whole genome shotgun (WGS) entry which is preliminary data.</text>
</comment>
<evidence type="ECO:0000256" key="1">
    <source>
        <dbReference type="SAM" id="MobiDB-lite"/>
    </source>
</evidence>
<evidence type="ECO:0000313" key="3">
    <source>
        <dbReference type="Proteomes" id="UP001066276"/>
    </source>
</evidence>
<reference evidence="2" key="1">
    <citation type="journal article" date="2022" name="bioRxiv">
        <title>Sequencing and chromosome-scale assembly of the giantPleurodeles waltlgenome.</title>
        <authorList>
            <person name="Brown T."/>
            <person name="Elewa A."/>
            <person name="Iarovenko S."/>
            <person name="Subramanian E."/>
            <person name="Araus A.J."/>
            <person name="Petzold A."/>
            <person name="Susuki M."/>
            <person name="Suzuki K.-i.T."/>
            <person name="Hayashi T."/>
            <person name="Toyoda A."/>
            <person name="Oliveira C."/>
            <person name="Osipova E."/>
            <person name="Leigh N.D."/>
            <person name="Simon A."/>
            <person name="Yun M.H."/>
        </authorList>
    </citation>
    <scope>NUCLEOTIDE SEQUENCE</scope>
    <source>
        <strain evidence="2">20211129_DDA</strain>
        <tissue evidence="2">Liver</tissue>
    </source>
</reference>
<dbReference type="Proteomes" id="UP001066276">
    <property type="component" value="Chromosome 11"/>
</dbReference>
<name>A0AAV7LIE4_PLEWA</name>